<evidence type="ECO:0000313" key="2">
    <source>
        <dbReference type="EMBL" id="SDG61468.1"/>
    </source>
</evidence>
<accession>A0A1G7VPJ0</accession>
<evidence type="ECO:0000313" key="3">
    <source>
        <dbReference type="Proteomes" id="UP000198748"/>
    </source>
</evidence>
<evidence type="ECO:0008006" key="4">
    <source>
        <dbReference type="Google" id="ProtNLM"/>
    </source>
</evidence>
<sequence length="666" mass="66501">MKKLLLKTTFGLLLSGPFITTVNAQVGVGTLTPDASAQLDVTSETRGVLVSRMTSAQRIAIASPADGLLVYDTDTKGFWYHKAGTGWTQINNATLSLPYIANENNAGTLFSIANQSDGTSLEGVNNSTTSSISAVRGIITSTAPGGFATAVRGINSGTGGLGVGVWGSQEGSGWGVYGSTPSGLGVYGNATAAGYGVYANSNTGTGLNATSTNGIAANISIVNNSNNNNVLNVSSVGNGAVVNVTTTGIGAGVRSATNGGFGVHGITAEQTSAGIVGDNNGAGEAIVGRTTSDIAGAIVGRNDGGGYGVRGFVATSTSGSAIGVYGQVGINSSTGRAGRFENYNADNTGNTLEVETNGKGNVDNTQGNAASFLVDNASSRAAALRAEVNTTLNNFGAAGVFGVSSGTGGFAGLFHASNSGGNGPALVAIADGNGNGITANAGIGGNGVEATADGTGNAIYAWTPAISNGKAAQFANFNTANTNPVLTAETHSTGNIALFKSGNPATANVARIDADGKGFFNGGTQNSGADLAEAFDVIKEVSEYEPGDILSIATTKDRTVEKSNGAYSSLVLGVYATKPGVLLTEENIDSNLTGKVPMGVVGVIPTKVCKEGGAILRGDLLVTSSIPGVAMKADPDKVKAGQIIGKALQNFDDDQVGKINVFVNVK</sequence>
<dbReference type="AlphaFoldDB" id="A0A1G7VPJ0"/>
<organism evidence="2 3">
    <name type="scientific">Dyadobacter soli</name>
    <dbReference type="NCBI Taxonomy" id="659014"/>
    <lineage>
        <taxon>Bacteria</taxon>
        <taxon>Pseudomonadati</taxon>
        <taxon>Bacteroidota</taxon>
        <taxon>Cytophagia</taxon>
        <taxon>Cytophagales</taxon>
        <taxon>Spirosomataceae</taxon>
        <taxon>Dyadobacter</taxon>
    </lineage>
</organism>
<keyword evidence="3" id="KW-1185">Reference proteome</keyword>
<dbReference type="STRING" id="659014.SAMN04487996_120141"/>
<gene>
    <name evidence="2" type="ORF">SAMN04487996_120141</name>
</gene>
<name>A0A1G7VPJ0_9BACT</name>
<feature type="chain" id="PRO_5011557518" description="Collagen triple helix repeat-containing protein" evidence="1">
    <location>
        <begin position="25"/>
        <end position="666"/>
    </location>
</feature>
<keyword evidence="1" id="KW-0732">Signal</keyword>
<protein>
    <recommendedName>
        <fullName evidence="4">Collagen triple helix repeat-containing protein</fullName>
    </recommendedName>
</protein>
<reference evidence="3" key="1">
    <citation type="submission" date="2016-10" db="EMBL/GenBank/DDBJ databases">
        <authorList>
            <person name="Varghese N."/>
            <person name="Submissions S."/>
        </authorList>
    </citation>
    <scope>NUCLEOTIDE SEQUENCE [LARGE SCALE GENOMIC DNA]</scope>
    <source>
        <strain evidence="3">DSM 25329</strain>
    </source>
</reference>
<proteinExistence type="predicted"/>
<dbReference type="Proteomes" id="UP000198748">
    <property type="component" value="Unassembled WGS sequence"/>
</dbReference>
<evidence type="ECO:0000256" key="1">
    <source>
        <dbReference type="SAM" id="SignalP"/>
    </source>
</evidence>
<dbReference type="EMBL" id="FNAN01000020">
    <property type="protein sequence ID" value="SDG61468.1"/>
    <property type="molecule type" value="Genomic_DNA"/>
</dbReference>
<dbReference type="RefSeq" id="WP_218132963.1">
    <property type="nucleotide sequence ID" value="NZ_FNAN01000020.1"/>
</dbReference>
<feature type="signal peptide" evidence="1">
    <location>
        <begin position="1"/>
        <end position="24"/>
    </location>
</feature>